<evidence type="ECO:0000313" key="1">
    <source>
        <dbReference type="EMBL" id="KIZ07213.1"/>
    </source>
</evidence>
<sequence length="84" mass="9029">MTEPCYFSEGAAAATNSEGEGRAVGTLGKLVNRVTPRKKAAMLKVLSTPRRKLVDQGAGLQMLPPGCSIKEPSYSIKDPVYFQD</sequence>
<proteinExistence type="predicted"/>
<gene>
    <name evidence="1" type="ORF">MNEG_0745</name>
</gene>
<dbReference type="GeneID" id="25726863"/>
<evidence type="ECO:0000313" key="2">
    <source>
        <dbReference type="Proteomes" id="UP000054498"/>
    </source>
</evidence>
<dbReference type="AlphaFoldDB" id="A0A0D2KAC1"/>
<dbReference type="EMBL" id="KK100283">
    <property type="protein sequence ID" value="KIZ07213.1"/>
    <property type="molecule type" value="Genomic_DNA"/>
</dbReference>
<dbReference type="OrthoDB" id="555052at2759"/>
<dbReference type="RefSeq" id="XP_013906232.1">
    <property type="nucleotide sequence ID" value="XM_014050778.1"/>
</dbReference>
<accession>A0A0D2KAC1</accession>
<keyword evidence="2" id="KW-1185">Reference proteome</keyword>
<organism evidence="1 2">
    <name type="scientific">Monoraphidium neglectum</name>
    <dbReference type="NCBI Taxonomy" id="145388"/>
    <lineage>
        <taxon>Eukaryota</taxon>
        <taxon>Viridiplantae</taxon>
        <taxon>Chlorophyta</taxon>
        <taxon>core chlorophytes</taxon>
        <taxon>Chlorophyceae</taxon>
        <taxon>CS clade</taxon>
        <taxon>Sphaeropleales</taxon>
        <taxon>Selenastraceae</taxon>
        <taxon>Monoraphidium</taxon>
    </lineage>
</organism>
<dbReference type="Proteomes" id="UP000054498">
    <property type="component" value="Unassembled WGS sequence"/>
</dbReference>
<name>A0A0D2KAC1_9CHLO</name>
<dbReference type="KEGG" id="mng:MNEG_0745"/>
<protein>
    <submittedName>
        <fullName evidence="1">Uncharacterized protein</fullName>
    </submittedName>
</protein>
<reference evidence="1 2" key="1">
    <citation type="journal article" date="2013" name="BMC Genomics">
        <title>Reconstruction of the lipid metabolism for the microalga Monoraphidium neglectum from its genome sequence reveals characteristics suitable for biofuel production.</title>
        <authorList>
            <person name="Bogen C."/>
            <person name="Al-Dilaimi A."/>
            <person name="Albersmeier A."/>
            <person name="Wichmann J."/>
            <person name="Grundmann M."/>
            <person name="Rupp O."/>
            <person name="Lauersen K.J."/>
            <person name="Blifernez-Klassen O."/>
            <person name="Kalinowski J."/>
            <person name="Goesmann A."/>
            <person name="Mussgnug J.H."/>
            <person name="Kruse O."/>
        </authorList>
    </citation>
    <scope>NUCLEOTIDE SEQUENCE [LARGE SCALE GENOMIC DNA]</scope>
    <source>
        <strain evidence="1 2">SAG 48.87</strain>
    </source>
</reference>